<protein>
    <recommendedName>
        <fullName evidence="2 9">Malate dehydrogenase</fullName>
        <ecNumber evidence="2 9">1.1.1.37</ecNumber>
    </recommendedName>
</protein>
<gene>
    <name evidence="12" type="primary">malate dehydrogenase</name>
</gene>
<comment type="catalytic activity">
    <reaction evidence="9">
        <text>(S)-malate + NAD(+) = oxaloacetate + NADH + H(+)</text>
        <dbReference type="Rhea" id="RHEA:21432"/>
        <dbReference type="ChEBI" id="CHEBI:15378"/>
        <dbReference type="ChEBI" id="CHEBI:15589"/>
        <dbReference type="ChEBI" id="CHEBI:16452"/>
        <dbReference type="ChEBI" id="CHEBI:57540"/>
        <dbReference type="ChEBI" id="CHEBI:57945"/>
        <dbReference type="EC" id="1.1.1.37"/>
    </reaction>
</comment>
<dbReference type="InterPro" id="IPR036291">
    <property type="entry name" value="NAD(P)-bd_dom_sf"/>
</dbReference>
<feature type="binding site" evidence="6">
    <location>
        <position position="98"/>
    </location>
    <ligand>
        <name>substrate</name>
    </ligand>
</feature>
<evidence type="ECO:0000256" key="7">
    <source>
        <dbReference type="PIRSR" id="PIRSR000102-3"/>
    </source>
</evidence>
<dbReference type="NCBIfam" id="NF003916">
    <property type="entry name" value="PRK05442.1"/>
    <property type="match status" value="1"/>
</dbReference>
<dbReference type="SUPFAM" id="SSF51735">
    <property type="entry name" value="NAD(P)-binding Rossmann-fold domains"/>
    <property type="match status" value="1"/>
</dbReference>
<dbReference type="PIRSF" id="PIRSF000102">
    <property type="entry name" value="Lac_mal_DH"/>
    <property type="match status" value="1"/>
</dbReference>
<dbReference type="EMBL" id="KM113496">
    <property type="protein sequence ID" value="AIT70188.1"/>
    <property type="molecule type" value="mRNA"/>
</dbReference>
<feature type="binding site" evidence="6">
    <location>
        <position position="137"/>
    </location>
    <ligand>
        <name>substrate</name>
    </ligand>
</feature>
<dbReference type="Pfam" id="PF02866">
    <property type="entry name" value="Ldh_1_C"/>
    <property type="match status" value="1"/>
</dbReference>
<feature type="domain" description="Lactate/malate dehydrogenase C-terminal" evidence="11">
    <location>
        <begin position="162"/>
        <end position="329"/>
    </location>
</feature>
<dbReference type="Gene3D" id="3.90.110.10">
    <property type="entry name" value="Lactate dehydrogenase/glycoside hydrolase, family 4, C-terminal"/>
    <property type="match status" value="1"/>
</dbReference>
<evidence type="ECO:0000256" key="6">
    <source>
        <dbReference type="PIRSR" id="PIRSR000102-2"/>
    </source>
</evidence>
<reference evidence="12" key="1">
    <citation type="journal article" date="2014" name="PLoS ONE">
        <title>Phylogeny of c4-photosynthesis enzymes based on algal transcriptomic and genomic data supports an archaeal/proteobacterial origin and multiple duplication for most c4-related genes.</title>
        <authorList>
            <person name="Chi S."/>
            <person name="Wu S."/>
            <person name="Yu J."/>
            <person name="Wang X."/>
            <person name="Tang X."/>
            <person name="Liu T."/>
        </authorList>
    </citation>
    <scope>NUCLEOTIDE SEQUENCE</scope>
    <source>
        <strain evidence="12">FTRP-2003640</strain>
    </source>
</reference>
<dbReference type="PANTHER" id="PTHR23382">
    <property type="entry name" value="MALATE DEHYDROGENASE"/>
    <property type="match status" value="1"/>
</dbReference>
<proteinExistence type="evidence at transcript level"/>
<feature type="binding site" evidence="7">
    <location>
        <begin position="135"/>
        <end position="137"/>
    </location>
    <ligand>
        <name>NAD(+)</name>
        <dbReference type="ChEBI" id="CHEBI:57540"/>
    </ligand>
</feature>
<dbReference type="EC" id="1.1.1.37" evidence="2 9"/>
<dbReference type="Pfam" id="PF00056">
    <property type="entry name" value="Ldh_1_N"/>
    <property type="match status" value="1"/>
</dbReference>
<evidence type="ECO:0000256" key="4">
    <source>
        <dbReference type="ARBA" id="ARBA00023027"/>
    </source>
</evidence>
<dbReference type="AlphaFoldDB" id="A0A097IUQ2"/>
<evidence type="ECO:0000256" key="8">
    <source>
        <dbReference type="RuleBase" id="RU003369"/>
    </source>
</evidence>
<dbReference type="GO" id="GO:0006108">
    <property type="term" value="P:malate metabolic process"/>
    <property type="evidence" value="ECO:0007669"/>
    <property type="project" value="InterPro"/>
</dbReference>
<dbReference type="InterPro" id="IPR001252">
    <property type="entry name" value="Malate_DH_AS"/>
</dbReference>
<name>A0A097IUQ2_9FLOR</name>
<organism evidence="12">
    <name type="scientific">Gracilaria chouae</name>
    <dbReference type="NCBI Taxonomy" id="1172980"/>
    <lineage>
        <taxon>Eukaryota</taxon>
        <taxon>Rhodophyta</taxon>
        <taxon>Florideophyceae</taxon>
        <taxon>Rhodymeniophycidae</taxon>
        <taxon>Gracilariales</taxon>
        <taxon>Gracilariaceae</taxon>
        <taxon>Gracilaria</taxon>
    </lineage>
</organism>
<dbReference type="InterPro" id="IPR010945">
    <property type="entry name" value="Malate_DH_type2"/>
</dbReference>
<evidence type="ECO:0000256" key="2">
    <source>
        <dbReference type="ARBA" id="ARBA00012995"/>
    </source>
</evidence>
<comment type="similarity">
    <text evidence="1">Belongs to the LDH/MDH superfamily. MDH type 2 family.</text>
</comment>
<sequence length="333" mass="35845">MCYPQMSKATLTVCVSGAAGQIAYSLLPLIARGDVFGQDQPIELRLLEIKPALDALHGVVMELYDCAFPLVRNIVETDDPMVAFQHADVTILSGSFPRRPGMERRDLIAKNVNIFKAQGQALDRVASKNVKVVVVGNPSNTNALVLSHFAPSIPKQNITALTRLDQNRAVGQIAMRTGVNADQVEGVAIWGNHSATQYPDVTHAKVNGEAVMPKLGGRQAVAEEFIPCIQKRGAAILKARGLSSAMSAANAIGDHLRSWILGDSKVVSMAVASDGSYDVKPGVYFSFPVRCGGGGDYEIVQGIEMDEFSRKYVSATTEELFAERQEALELCAV</sequence>
<dbReference type="NCBIfam" id="TIGR01759">
    <property type="entry name" value="MalateDH-SF1"/>
    <property type="match status" value="1"/>
</dbReference>
<evidence type="ECO:0000256" key="5">
    <source>
        <dbReference type="PIRSR" id="PIRSR000102-1"/>
    </source>
</evidence>
<dbReference type="InterPro" id="IPR022383">
    <property type="entry name" value="Lactate/malate_DH_C"/>
</dbReference>
<evidence type="ECO:0000256" key="9">
    <source>
        <dbReference type="RuleBase" id="RU003405"/>
    </source>
</evidence>
<keyword evidence="9" id="KW-0816">Tricarboxylic acid cycle</keyword>
<feature type="domain" description="Lactate/malate dehydrogenase N-terminal" evidence="10">
    <location>
        <begin position="13"/>
        <end position="158"/>
    </location>
</feature>
<keyword evidence="3 8" id="KW-0560">Oxidoreductase</keyword>
<dbReference type="InterPro" id="IPR001236">
    <property type="entry name" value="Lactate/malate_DH_N"/>
</dbReference>
<feature type="binding site" evidence="7">
    <location>
        <position position="111"/>
    </location>
    <ligand>
        <name>NAD(+)</name>
        <dbReference type="ChEBI" id="CHEBI:57540"/>
    </ligand>
</feature>
<evidence type="ECO:0000256" key="1">
    <source>
        <dbReference type="ARBA" id="ARBA00009613"/>
    </source>
</evidence>
<evidence type="ECO:0000259" key="10">
    <source>
        <dbReference type="Pfam" id="PF00056"/>
    </source>
</evidence>
<feature type="binding site" evidence="6">
    <location>
        <position position="168"/>
    </location>
    <ligand>
        <name>substrate</name>
    </ligand>
</feature>
<dbReference type="Gene3D" id="3.40.50.720">
    <property type="entry name" value="NAD(P)-binding Rossmann-like Domain"/>
    <property type="match status" value="1"/>
</dbReference>
<dbReference type="PROSITE" id="PS00068">
    <property type="entry name" value="MDH"/>
    <property type="match status" value="1"/>
</dbReference>
<feature type="binding site" evidence="6">
    <location>
        <position position="104"/>
    </location>
    <ligand>
        <name>substrate</name>
    </ligand>
</feature>
<dbReference type="InterPro" id="IPR015955">
    <property type="entry name" value="Lactate_DH/Glyco_Ohase_4_C"/>
</dbReference>
<dbReference type="FunFam" id="3.90.110.10:FF:000002">
    <property type="entry name" value="Malate dehydrogenase"/>
    <property type="match status" value="1"/>
</dbReference>
<dbReference type="FunFam" id="3.40.50.720:FF:000010">
    <property type="entry name" value="Malate dehydrogenase"/>
    <property type="match status" value="1"/>
</dbReference>
<dbReference type="GO" id="GO:0030060">
    <property type="term" value="F:L-malate dehydrogenase (NAD+) activity"/>
    <property type="evidence" value="ECO:0007669"/>
    <property type="project" value="UniProtKB-EC"/>
</dbReference>
<evidence type="ECO:0000259" key="11">
    <source>
        <dbReference type="Pfam" id="PF02866"/>
    </source>
</evidence>
<dbReference type="SUPFAM" id="SSF56327">
    <property type="entry name" value="LDH C-terminal domain-like"/>
    <property type="match status" value="1"/>
</dbReference>
<feature type="active site" description="Proton acceptor" evidence="5">
    <location>
        <position position="193"/>
    </location>
</feature>
<keyword evidence="4 7" id="KW-0520">NAD</keyword>
<dbReference type="InterPro" id="IPR001557">
    <property type="entry name" value="L-lactate/malate_DH"/>
</dbReference>
<dbReference type="GO" id="GO:0006099">
    <property type="term" value="P:tricarboxylic acid cycle"/>
    <property type="evidence" value="ECO:0007669"/>
    <property type="project" value="UniProtKB-KW"/>
</dbReference>
<evidence type="ECO:0000256" key="3">
    <source>
        <dbReference type="ARBA" id="ARBA00023002"/>
    </source>
</evidence>
<evidence type="ECO:0000313" key="12">
    <source>
        <dbReference type="EMBL" id="AIT70188.1"/>
    </source>
</evidence>
<accession>A0A097IUQ2</accession>